<comment type="subcellular location">
    <subcellularLocation>
        <location evidence="1">Cell outer membrane</location>
        <topology evidence="1">Peripheral membrane protein</topology>
    </subcellularLocation>
</comment>
<dbReference type="CDD" id="cd01009">
    <property type="entry name" value="PBP2_YfhD_N"/>
    <property type="match status" value="1"/>
</dbReference>
<dbReference type="Gene3D" id="3.40.190.10">
    <property type="entry name" value="Periplasmic binding protein-like II"/>
    <property type="match status" value="2"/>
</dbReference>
<dbReference type="SUPFAM" id="SSF53955">
    <property type="entry name" value="Lysozyme-like"/>
    <property type="match status" value="1"/>
</dbReference>
<evidence type="ECO:0000313" key="7">
    <source>
        <dbReference type="Proteomes" id="UP001139488"/>
    </source>
</evidence>
<dbReference type="InterPro" id="IPR001638">
    <property type="entry name" value="Solute-binding_3/MltF_N"/>
</dbReference>
<dbReference type="RefSeq" id="WP_244359049.1">
    <property type="nucleotide sequence ID" value="NZ_JAJNNZ010000020.1"/>
</dbReference>
<accession>A0A9X1WKT1</accession>
<dbReference type="CDD" id="cd13403">
    <property type="entry name" value="MLTF-like"/>
    <property type="match status" value="1"/>
</dbReference>
<evidence type="ECO:0000313" key="6">
    <source>
        <dbReference type="EMBL" id="MCJ2378659.1"/>
    </source>
</evidence>
<dbReference type="InterPro" id="IPR008258">
    <property type="entry name" value="Transglycosylase_SLT_dom_1"/>
</dbReference>
<keyword evidence="3" id="KW-0732">Signal</keyword>
<proteinExistence type="inferred from homology"/>
<name>A0A9X1WKT1_9VIBR</name>
<comment type="similarity">
    <text evidence="2">Belongs to the bacterial solute-binding protein 3 family.</text>
</comment>
<keyword evidence="4" id="KW-0472">Membrane</keyword>
<keyword evidence="4" id="KW-0998">Cell outer membrane</keyword>
<keyword evidence="7" id="KW-1185">Reference proteome</keyword>
<feature type="domain" description="Solute-binding protein family 3/N-terminal" evidence="5">
    <location>
        <begin position="43"/>
        <end position="280"/>
    </location>
</feature>
<comment type="caution">
    <text evidence="6">The sequence shown here is derived from an EMBL/GenBank/DDBJ whole genome shotgun (WGS) entry which is preliminary data.</text>
</comment>
<dbReference type="AlphaFoldDB" id="A0A9X1WKT1"/>
<dbReference type="PANTHER" id="PTHR35936">
    <property type="entry name" value="MEMBRANE-BOUND LYTIC MUREIN TRANSGLYCOSYLASE F"/>
    <property type="match status" value="1"/>
</dbReference>
<reference evidence="6" key="1">
    <citation type="submission" date="2021-11" db="EMBL/GenBank/DDBJ databases">
        <title>Vibrio ZSDE26 sp. nov. and Vibrio ZSDZ34 sp. nov., isolated from coastal seawater in Qingdao.</title>
        <authorList>
            <person name="Zhang P."/>
        </authorList>
    </citation>
    <scope>NUCLEOTIDE SEQUENCE</scope>
    <source>
        <strain evidence="6">ZSDZ34</strain>
    </source>
</reference>
<evidence type="ECO:0000256" key="3">
    <source>
        <dbReference type="ARBA" id="ARBA00022729"/>
    </source>
</evidence>
<dbReference type="EMBL" id="JAJNNZ010000020">
    <property type="protein sequence ID" value="MCJ2378659.1"/>
    <property type="molecule type" value="Genomic_DNA"/>
</dbReference>
<dbReference type="Pfam" id="PF01464">
    <property type="entry name" value="SLT"/>
    <property type="match status" value="1"/>
</dbReference>
<gene>
    <name evidence="6" type="ORF">LNL84_17760</name>
</gene>
<dbReference type="PANTHER" id="PTHR35936:SF32">
    <property type="entry name" value="MEMBRANE-BOUND LYTIC MUREIN TRANSGLYCOSYLASE F"/>
    <property type="match status" value="1"/>
</dbReference>
<sequence>MKKPILLTVILLLFSFSLKGLELAPLSVAPYKADLETMQKKGVIRVLVSADLGFYYIENGRPKGVGAELLYHFEKMVKKNNRFLNVQVIPVPRDDLLPALSKGYGDLVVANLTITRKRQEIVDFSTPLLSDIQELLITNSAHPPITDIKQLSGKEVWVRGSSSYFESLQLINQQLTRQEIEPIYVRFIEETLQDFELIEMINQGYIETTVLDSHKAKFWIKTMDNIQINEHLPLRTEGEIAWAMRKDSPNFKKLVNQYVRTARSGTLLGNVIYQKYLDKTNWYGRALNPNKVKRLESLVGLFKKYADMYEFDFLMISAQAFQESGLDQRKVSHKGAVGIMQVLPTTASDPNVNIKQINEVENNIHAGVKYLKFIKDRYFDSEDIEEDDQIYFALAAYNAGPAKIRRMRKIAAQKGYDPDVWFKNVEIVARQHISSEPVKYVANINRYYVIYKQLQALNIVREEQQARNSQVEFYQIFETE</sequence>
<evidence type="ECO:0000259" key="5">
    <source>
        <dbReference type="SMART" id="SM00062"/>
    </source>
</evidence>
<dbReference type="Proteomes" id="UP001139488">
    <property type="component" value="Unassembled WGS sequence"/>
</dbReference>
<dbReference type="Gene3D" id="1.10.530.10">
    <property type="match status" value="1"/>
</dbReference>
<dbReference type="GO" id="GO:0009279">
    <property type="term" value="C:cell outer membrane"/>
    <property type="evidence" value="ECO:0007669"/>
    <property type="project" value="UniProtKB-SubCell"/>
</dbReference>
<dbReference type="InterPro" id="IPR023346">
    <property type="entry name" value="Lysozyme-like_dom_sf"/>
</dbReference>
<protein>
    <submittedName>
        <fullName evidence="6">Lytic transglycosylase F</fullName>
    </submittedName>
</protein>
<dbReference type="Pfam" id="PF00497">
    <property type="entry name" value="SBP_bac_3"/>
    <property type="match status" value="1"/>
</dbReference>
<evidence type="ECO:0000256" key="2">
    <source>
        <dbReference type="ARBA" id="ARBA00010333"/>
    </source>
</evidence>
<dbReference type="SMART" id="SM00062">
    <property type="entry name" value="PBPb"/>
    <property type="match status" value="1"/>
</dbReference>
<evidence type="ECO:0000256" key="4">
    <source>
        <dbReference type="ARBA" id="ARBA00023237"/>
    </source>
</evidence>
<evidence type="ECO:0000256" key="1">
    <source>
        <dbReference type="ARBA" id="ARBA00004339"/>
    </source>
</evidence>
<dbReference type="SUPFAM" id="SSF53850">
    <property type="entry name" value="Periplasmic binding protein-like II"/>
    <property type="match status" value="1"/>
</dbReference>
<organism evidence="6 7">
    <name type="scientific">Vibrio gelatinilyticus</name>
    <dbReference type="NCBI Taxonomy" id="2893468"/>
    <lineage>
        <taxon>Bacteria</taxon>
        <taxon>Pseudomonadati</taxon>
        <taxon>Pseudomonadota</taxon>
        <taxon>Gammaproteobacteria</taxon>
        <taxon>Vibrionales</taxon>
        <taxon>Vibrionaceae</taxon>
        <taxon>Vibrio</taxon>
    </lineage>
</organism>